<sequence length="592" mass="62739">MNKISPVFWAVPVGTLRAPPRGFWAFLILRPMICRRPVIPLTGFRQIAKNEQAKTVQERHDMKLRHDPLYASRRSPVLADNMVATSHPLAAQAGLAMLAKGGNAVDAAIATAAVLTVVEPTGNGLGSDAFCILWDGAELHGLNASGPAPMGWTPDYFAGQDTVPFRGWNSVTVPGAVAAWAALSERFGKLDFATLLEPAVRYAENGFAVSPIVGKLWEIGAATLGDQPGFAQNFMPGGRAPKAGERFANPAMAASLTRIAETKGRDFYEGALAGKIAAFARAHGAALNEADLAAFAPEWCGTISMGFDDVALHEIPPNGQGIAALMALGILDHTRIRDFGPDDAEALHLQIEAIKLAFADLYAYVADRPHMQDVTPEALLDRDYLASRAALIRADQAQDFKSGVPKNGGTVYLSTADSSGMMVSFIQSNYAGFGSGVVVPDTGISLQNRGAGFSLKPGHPNLVAPGKRPFQTIIPGFLMKDGAPLMSFGVMGGPMQAQGHLVMTLRTQLWGQDVQSAVDAPRWRFTKGLEVAVETALPVETREALTALGHDILVEAPDSAFGFGGAQLVQKLESGGYIAGSDPRKDGQAVGY</sequence>
<dbReference type="PANTHER" id="PTHR43881:SF1">
    <property type="entry name" value="GAMMA-GLUTAMYLTRANSPEPTIDASE (AFU_ORTHOLOGUE AFUA_4G13580)"/>
    <property type="match status" value="1"/>
</dbReference>
<dbReference type="EMBL" id="AWWI01000079">
    <property type="protein sequence ID" value="PIL19886.1"/>
    <property type="molecule type" value="Genomic_DNA"/>
</dbReference>
<dbReference type="Proteomes" id="UP000231259">
    <property type="component" value="Unassembled WGS sequence"/>
</dbReference>
<comment type="caution">
    <text evidence="1">The sequence shown here is derived from an EMBL/GenBank/DDBJ whole genome shotgun (WGS) entry which is preliminary data.</text>
</comment>
<dbReference type="InterPro" id="IPR052896">
    <property type="entry name" value="GGT-like_enzyme"/>
</dbReference>
<evidence type="ECO:0008006" key="3">
    <source>
        <dbReference type="Google" id="ProtNLM"/>
    </source>
</evidence>
<accession>A0A2G8RE69</accession>
<evidence type="ECO:0000313" key="2">
    <source>
        <dbReference type="Proteomes" id="UP000231259"/>
    </source>
</evidence>
<protein>
    <recommendedName>
        <fullName evidence="3">Gamma-glutamyltransferase</fullName>
    </recommendedName>
</protein>
<dbReference type="InterPro" id="IPR043137">
    <property type="entry name" value="GGT_ssub_C"/>
</dbReference>
<gene>
    <name evidence="1" type="ORF">P775_12470</name>
</gene>
<dbReference type="Pfam" id="PF01019">
    <property type="entry name" value="G_glu_transpept"/>
    <property type="match status" value="1"/>
</dbReference>
<organism evidence="1 2">
    <name type="scientific">Puniceibacterium antarcticum</name>
    <dbReference type="NCBI Taxonomy" id="1206336"/>
    <lineage>
        <taxon>Bacteria</taxon>
        <taxon>Pseudomonadati</taxon>
        <taxon>Pseudomonadota</taxon>
        <taxon>Alphaproteobacteria</taxon>
        <taxon>Rhodobacterales</taxon>
        <taxon>Paracoccaceae</taxon>
        <taxon>Puniceibacterium</taxon>
    </lineage>
</organism>
<evidence type="ECO:0000313" key="1">
    <source>
        <dbReference type="EMBL" id="PIL19886.1"/>
    </source>
</evidence>
<reference evidence="1 2" key="1">
    <citation type="submission" date="2013-09" db="EMBL/GenBank/DDBJ databases">
        <title>Genome sequencing of Phaeobacter antarcticus sp. nov. SM1211.</title>
        <authorList>
            <person name="Zhang X.-Y."/>
            <person name="Liu C."/>
            <person name="Chen X.-L."/>
            <person name="Xie B.-B."/>
            <person name="Qin Q.-L."/>
            <person name="Rong J.-C."/>
            <person name="Zhang Y.-Z."/>
        </authorList>
    </citation>
    <scope>NUCLEOTIDE SEQUENCE [LARGE SCALE GENOMIC DNA]</scope>
    <source>
        <strain evidence="1 2">SM1211</strain>
    </source>
</reference>
<proteinExistence type="predicted"/>
<name>A0A2G8RE69_9RHOB</name>
<dbReference type="AlphaFoldDB" id="A0A2G8RE69"/>
<dbReference type="PANTHER" id="PTHR43881">
    <property type="entry name" value="GAMMA-GLUTAMYLTRANSPEPTIDASE (AFU_ORTHOLOGUE AFUA_4G13580)"/>
    <property type="match status" value="1"/>
</dbReference>
<dbReference type="InterPro" id="IPR043138">
    <property type="entry name" value="GGT_lsub"/>
</dbReference>
<dbReference type="InterPro" id="IPR029055">
    <property type="entry name" value="Ntn_hydrolases_N"/>
</dbReference>
<dbReference type="Gene3D" id="3.60.20.40">
    <property type="match status" value="1"/>
</dbReference>
<dbReference type="SUPFAM" id="SSF56235">
    <property type="entry name" value="N-terminal nucleophile aminohydrolases (Ntn hydrolases)"/>
    <property type="match status" value="1"/>
</dbReference>
<keyword evidence="2" id="KW-1185">Reference proteome</keyword>
<dbReference type="PRINTS" id="PR01210">
    <property type="entry name" value="GGTRANSPTASE"/>
</dbReference>
<dbReference type="Gene3D" id="1.10.246.130">
    <property type="match status" value="1"/>
</dbReference>